<dbReference type="Proteomes" id="UP000243081">
    <property type="component" value="Unassembled WGS sequence"/>
</dbReference>
<name>A0A179I6Q8_CORDF</name>
<dbReference type="AlphaFoldDB" id="A0A179I6Q8"/>
<dbReference type="EMBL" id="LUKN01003332">
    <property type="protein sequence ID" value="OAQ97591.1"/>
    <property type="molecule type" value="Genomic_DNA"/>
</dbReference>
<organism evidence="1 2">
    <name type="scientific">Cordyceps confragosa</name>
    <name type="common">Lecanicillium lecanii</name>
    <dbReference type="NCBI Taxonomy" id="2714763"/>
    <lineage>
        <taxon>Eukaryota</taxon>
        <taxon>Fungi</taxon>
        <taxon>Dikarya</taxon>
        <taxon>Ascomycota</taxon>
        <taxon>Pezizomycotina</taxon>
        <taxon>Sordariomycetes</taxon>
        <taxon>Hypocreomycetidae</taxon>
        <taxon>Hypocreales</taxon>
        <taxon>Cordycipitaceae</taxon>
        <taxon>Akanthomyces</taxon>
    </lineage>
</organism>
<dbReference type="OMA" id="CCARTRD"/>
<reference evidence="1 2" key="1">
    <citation type="submission" date="2016-03" db="EMBL/GenBank/DDBJ databases">
        <title>Fine-scale spatial genetic structure of a fungal parasite of coffee scale insects.</title>
        <authorList>
            <person name="Jackson D."/>
            <person name="Zemenick K.A."/>
            <person name="Malloure B."/>
            <person name="Quandt C.A."/>
            <person name="James T.Y."/>
        </authorList>
    </citation>
    <scope>NUCLEOTIDE SEQUENCE [LARGE SCALE GENOMIC DNA]</scope>
    <source>
        <strain evidence="1 2">UM487</strain>
    </source>
</reference>
<evidence type="ECO:0000313" key="1">
    <source>
        <dbReference type="EMBL" id="OAQ97591.1"/>
    </source>
</evidence>
<comment type="caution">
    <text evidence="1">The sequence shown here is derived from an EMBL/GenBank/DDBJ whole genome shotgun (WGS) entry which is preliminary data.</text>
</comment>
<protein>
    <submittedName>
        <fullName evidence="1">Uncharacterized protein</fullName>
    </submittedName>
</protein>
<proteinExistence type="predicted"/>
<evidence type="ECO:0000313" key="2">
    <source>
        <dbReference type="Proteomes" id="UP000243081"/>
    </source>
</evidence>
<accession>A0A179I6Q8</accession>
<gene>
    <name evidence="1" type="ORF">LLEC1_03518</name>
</gene>
<sequence length="185" mass="20616">MALCSDKDIIAAGSEVDAVNDFYGSFLWAVFPIDDDFMPTFWSPAIETPASQEAPDVVFRRVSSALAEKTTLTHVVLCCARTRDLDGRPTVWDEILDIAVPVAMKVRGDEDHDPGQSLFLTVHVGAHSRFYELPGGADTARDWAPARGRTCELAEDEKAVWELWLQMRELALQHSEQHAMRSIAE</sequence>
<dbReference type="OrthoDB" id="5315444at2759"/>
<keyword evidence="2" id="KW-1185">Reference proteome</keyword>